<keyword evidence="3" id="KW-1185">Reference proteome</keyword>
<dbReference type="EMBL" id="CP000724">
    <property type="protein sequence ID" value="ABR47244.1"/>
    <property type="molecule type" value="Genomic_DNA"/>
</dbReference>
<name>A6TM26_ALKMQ</name>
<keyword evidence="1" id="KW-1133">Transmembrane helix</keyword>
<accession>A6TM26</accession>
<feature type="transmembrane region" description="Helical" evidence="1">
    <location>
        <begin position="12"/>
        <end position="30"/>
    </location>
</feature>
<sequence length="46" mass="5031">MTGMCKLEEVRRTILLIIFIAIAIIFIADLEDIPGPAVPSLPIIIP</sequence>
<evidence type="ECO:0000313" key="2">
    <source>
        <dbReference type="EMBL" id="ABR47244.1"/>
    </source>
</evidence>
<dbReference type="Proteomes" id="UP000001572">
    <property type="component" value="Chromosome"/>
</dbReference>
<proteinExistence type="predicted"/>
<keyword evidence="1" id="KW-0472">Membrane</keyword>
<reference evidence="3" key="1">
    <citation type="journal article" date="2016" name="Genome Announc.">
        <title>Complete genome sequence of Alkaliphilus metalliredigens strain QYMF, an alkaliphilic and metal-reducing bacterium isolated from borax-contaminated leachate ponds.</title>
        <authorList>
            <person name="Hwang C."/>
            <person name="Copeland A."/>
            <person name="Lucas S."/>
            <person name="Lapidus A."/>
            <person name="Barry K."/>
            <person name="Detter J.C."/>
            <person name="Glavina Del Rio T."/>
            <person name="Hammon N."/>
            <person name="Israni S."/>
            <person name="Dalin E."/>
            <person name="Tice H."/>
            <person name="Pitluck S."/>
            <person name="Chertkov O."/>
            <person name="Brettin T."/>
            <person name="Bruce D."/>
            <person name="Han C."/>
            <person name="Schmutz J."/>
            <person name="Larimer F."/>
            <person name="Land M.L."/>
            <person name="Hauser L."/>
            <person name="Kyrpides N."/>
            <person name="Mikhailova N."/>
            <person name="Ye Q."/>
            <person name="Zhou J."/>
            <person name="Richardson P."/>
            <person name="Fields M.W."/>
        </authorList>
    </citation>
    <scope>NUCLEOTIDE SEQUENCE [LARGE SCALE GENOMIC DNA]</scope>
    <source>
        <strain evidence="3">QYMF</strain>
    </source>
</reference>
<evidence type="ECO:0000256" key="1">
    <source>
        <dbReference type="SAM" id="Phobius"/>
    </source>
</evidence>
<protein>
    <submittedName>
        <fullName evidence="2">Uncharacterized protein</fullName>
    </submittedName>
</protein>
<gene>
    <name evidence="2" type="ordered locus">Amet_1027</name>
</gene>
<dbReference type="HOGENOM" id="CLU_3179364_0_0_9"/>
<evidence type="ECO:0000313" key="3">
    <source>
        <dbReference type="Proteomes" id="UP000001572"/>
    </source>
</evidence>
<organism evidence="2 3">
    <name type="scientific">Alkaliphilus metalliredigens (strain QYMF)</name>
    <dbReference type="NCBI Taxonomy" id="293826"/>
    <lineage>
        <taxon>Bacteria</taxon>
        <taxon>Bacillati</taxon>
        <taxon>Bacillota</taxon>
        <taxon>Clostridia</taxon>
        <taxon>Peptostreptococcales</taxon>
        <taxon>Natronincolaceae</taxon>
        <taxon>Alkaliphilus</taxon>
    </lineage>
</organism>
<dbReference type="STRING" id="293826.Amet_1027"/>
<dbReference type="AlphaFoldDB" id="A6TM26"/>
<dbReference type="KEGG" id="amt:Amet_1027"/>
<keyword evidence="1" id="KW-0812">Transmembrane</keyword>